<reference evidence="1 2" key="1">
    <citation type="journal article" date="2017" name="Nat. Commun.">
        <title>In situ click chemistry generation of cyclooxygenase-2 inhibitors.</title>
        <authorList>
            <person name="Bhardwaj A."/>
            <person name="Kaur J."/>
            <person name="Wuest M."/>
            <person name="Wuest F."/>
        </authorList>
    </citation>
    <scope>NUCLEOTIDE SEQUENCE [LARGE SCALE GENOMIC DNA]</scope>
    <source>
        <strain evidence="1">S2_018_000_R2_106</strain>
    </source>
</reference>
<dbReference type="AlphaFoldDB" id="A0A6N4RAQ8"/>
<dbReference type="EMBL" id="VAFM01000001">
    <property type="protein sequence ID" value="TKW61162.1"/>
    <property type="molecule type" value="Genomic_DNA"/>
</dbReference>
<protein>
    <submittedName>
        <fullName evidence="1">Uncharacterized protein</fullName>
    </submittedName>
</protein>
<proteinExistence type="predicted"/>
<dbReference type="Proteomes" id="UP000320948">
    <property type="component" value="Unassembled WGS sequence"/>
</dbReference>
<evidence type="ECO:0000313" key="1">
    <source>
        <dbReference type="EMBL" id="TKW61162.1"/>
    </source>
</evidence>
<comment type="caution">
    <text evidence="1">The sequence shown here is derived from an EMBL/GenBank/DDBJ whole genome shotgun (WGS) entry which is preliminary data.</text>
</comment>
<organism evidence="1 2">
    <name type="scientific">Blastochloris viridis</name>
    <name type="common">Rhodopseudomonas viridis</name>
    <dbReference type="NCBI Taxonomy" id="1079"/>
    <lineage>
        <taxon>Bacteria</taxon>
        <taxon>Pseudomonadati</taxon>
        <taxon>Pseudomonadota</taxon>
        <taxon>Alphaproteobacteria</taxon>
        <taxon>Hyphomicrobiales</taxon>
        <taxon>Blastochloridaceae</taxon>
        <taxon>Blastochloris</taxon>
    </lineage>
</organism>
<sequence>MKTLSQEVGISDVGLAKICKKLGVRRPPQGYWNKVTPLKKAAVPELLKGSYPSSYTVKIHHSIKSETFLQAKAKEQMEDNIIIVPPWLSNPHPWIKEAKKKIDKSKESDSLINLKGKSSPNITVSRHQAERAFRIFDTLLKALATRKMRVWLESDKTWVKVDDEIIEIGLREMSTRRRRTKQEQEDFVKANPHWYRTIAFVDEPNGKLEVFLKNDAYFKYSHRSISEANGGGLEGRINGVIIGLHRLAANVKIAREESRLRSLQHAIDRQKWEEEDRIRQLANDRMTTFTKWSDDWHRAKQLESFLHELEALVKHFPEDHEVHAIVEVAKARIEKLNPLLNNKILDMKKSLWNIY</sequence>
<name>A0A6N4RAQ8_BLAVI</name>
<evidence type="ECO:0000313" key="2">
    <source>
        <dbReference type="Proteomes" id="UP000320948"/>
    </source>
</evidence>
<gene>
    <name evidence="1" type="ORF">DI628_00600</name>
</gene>
<accession>A0A6N4RAQ8</accession>